<sequence length="86" mass="9694">MPVRTKRDGMTEGENPGRPREITVDDVLAAFGEVNAPVATGAELATQLNTSRQTVLRRLNELHENERVERKEVGARAIVWWPSDRK</sequence>
<dbReference type="Pfam" id="PF13412">
    <property type="entry name" value="HTH_24"/>
    <property type="match status" value="1"/>
</dbReference>
<dbReference type="SUPFAM" id="SSF46785">
    <property type="entry name" value="Winged helix' DNA-binding domain"/>
    <property type="match status" value="1"/>
</dbReference>
<dbReference type="Gene3D" id="1.10.10.10">
    <property type="entry name" value="Winged helix-like DNA-binding domain superfamily/Winged helix DNA-binding domain"/>
    <property type="match status" value="1"/>
</dbReference>
<dbReference type="InterPro" id="IPR036388">
    <property type="entry name" value="WH-like_DNA-bd_sf"/>
</dbReference>
<evidence type="ECO:0000313" key="2">
    <source>
        <dbReference type="EMBL" id="AGB30194.1"/>
    </source>
</evidence>
<dbReference type="AlphaFoldDB" id="U3GM85"/>
<dbReference type="eggNOG" id="arCOG08095">
    <property type="taxonomic scope" value="Archaea"/>
</dbReference>
<proteinExistence type="predicted"/>
<dbReference type="KEGG" id="npe:Natpe_0260"/>
<organism evidence="2 3">
    <name type="scientific">Natrinema pellirubrum (strain DSM 15624 / CIP 106293 / JCM 10476 / NCIMB 786 / 157)</name>
    <dbReference type="NCBI Taxonomy" id="797303"/>
    <lineage>
        <taxon>Archaea</taxon>
        <taxon>Methanobacteriati</taxon>
        <taxon>Methanobacteriota</taxon>
        <taxon>Stenosarchaea group</taxon>
        <taxon>Halobacteria</taxon>
        <taxon>Halobacteriales</taxon>
        <taxon>Natrialbaceae</taxon>
        <taxon>Natrinema</taxon>
    </lineage>
</organism>
<dbReference type="InterPro" id="IPR036390">
    <property type="entry name" value="WH_DNA-bd_sf"/>
</dbReference>
<dbReference type="Proteomes" id="UP000010843">
    <property type="component" value="Chromosome"/>
</dbReference>
<protein>
    <submittedName>
        <fullName evidence="2">Transcriptional regulator of a riboflavin/FAD biosynthetic operon</fullName>
    </submittedName>
</protein>
<name>U3GM85_NATP1</name>
<dbReference type="HOGENOM" id="CLU_191155_0_0_2"/>
<evidence type="ECO:0000313" key="3">
    <source>
        <dbReference type="Proteomes" id="UP000010843"/>
    </source>
</evidence>
<feature type="region of interest" description="Disordered" evidence="1">
    <location>
        <begin position="1"/>
        <end position="20"/>
    </location>
</feature>
<dbReference type="EMBL" id="CP003372">
    <property type="protein sequence ID" value="AGB30194.1"/>
    <property type="molecule type" value="Genomic_DNA"/>
</dbReference>
<evidence type="ECO:0000256" key="1">
    <source>
        <dbReference type="SAM" id="MobiDB-lite"/>
    </source>
</evidence>
<gene>
    <name evidence="2" type="ordered locus">Natpe_0260</name>
</gene>
<reference evidence="3" key="1">
    <citation type="submission" date="2012-02" db="EMBL/GenBank/DDBJ databases">
        <title>Complete sequence of chromosome of Natrinema pellirubrum DSM 15624.</title>
        <authorList>
            <person name="Lucas S."/>
            <person name="Han J."/>
            <person name="Lapidus A."/>
            <person name="Cheng J.-F."/>
            <person name="Goodwin L."/>
            <person name="Pitluck S."/>
            <person name="Peters L."/>
            <person name="Teshima H."/>
            <person name="Detter J.C."/>
            <person name="Han C."/>
            <person name="Tapia R."/>
            <person name="Land M."/>
            <person name="Hauser L."/>
            <person name="Kyrpides N."/>
            <person name="Ivanova N."/>
            <person name="Pagani I."/>
            <person name="Sproer C."/>
            <person name="Anderson I."/>
            <person name="Woyke T."/>
        </authorList>
    </citation>
    <scope>NUCLEOTIDE SEQUENCE [LARGE SCALE GENOMIC DNA]</scope>
    <source>
        <strain evidence="3">DSM 15624 / JCM 10476 / NCIMB 786</strain>
    </source>
</reference>
<accession>U3GM85</accession>